<sequence length="138" mass="13547">MTGWDISPTGVKGVLEKTGTAAEGLGKAGTTLQTAVPAAAKAAGTLSMGGGGGESEGQGLVAVALSQFMTAHTERLQKIGARASASLNGAANATNAYLTGDLEQAANAQREALKEPKIDLPGQGPPPGHPAAYHAGTG</sequence>
<feature type="region of interest" description="Disordered" evidence="1">
    <location>
        <begin position="113"/>
        <end position="138"/>
    </location>
</feature>
<reference evidence="2 3" key="1">
    <citation type="submission" date="2015-06" db="EMBL/GenBank/DDBJ databases">
        <title>Cloning and characterization of the uncialamcin biosynthetic gene cluster.</title>
        <authorList>
            <person name="Yan X."/>
            <person name="Huang T."/>
            <person name="Ge H."/>
            <person name="Shen B."/>
        </authorList>
    </citation>
    <scope>NUCLEOTIDE SEQUENCE [LARGE SCALE GENOMIC DNA]</scope>
    <source>
        <strain evidence="2 3">DCA2648</strain>
    </source>
</reference>
<gene>
    <name evidence="2" type="ORF">AB852_01115</name>
</gene>
<evidence type="ECO:0000256" key="1">
    <source>
        <dbReference type="SAM" id="MobiDB-lite"/>
    </source>
</evidence>
<dbReference type="STRING" id="1048205.AB852_01115"/>
<dbReference type="Pfam" id="PF20117">
    <property type="entry name" value="DUF6507"/>
    <property type="match status" value="1"/>
</dbReference>
<evidence type="ECO:0000313" key="3">
    <source>
        <dbReference type="Proteomes" id="UP000186455"/>
    </source>
</evidence>
<dbReference type="InterPro" id="IPR045436">
    <property type="entry name" value="DUF6507"/>
</dbReference>
<dbReference type="RefSeq" id="WP_073782667.1">
    <property type="nucleotide sequence ID" value="NZ_LFBV01000001.1"/>
</dbReference>
<protein>
    <submittedName>
        <fullName evidence="2">Uncharacterized protein</fullName>
    </submittedName>
</protein>
<keyword evidence="3" id="KW-1185">Reference proteome</keyword>
<proteinExistence type="predicted"/>
<accession>A0A1Q4VC93</accession>
<organism evidence="2 3">
    <name type="scientific">Streptomyces uncialis</name>
    <dbReference type="NCBI Taxonomy" id="1048205"/>
    <lineage>
        <taxon>Bacteria</taxon>
        <taxon>Bacillati</taxon>
        <taxon>Actinomycetota</taxon>
        <taxon>Actinomycetes</taxon>
        <taxon>Kitasatosporales</taxon>
        <taxon>Streptomycetaceae</taxon>
        <taxon>Streptomyces</taxon>
    </lineage>
</organism>
<dbReference type="Proteomes" id="UP000186455">
    <property type="component" value="Unassembled WGS sequence"/>
</dbReference>
<comment type="caution">
    <text evidence="2">The sequence shown here is derived from an EMBL/GenBank/DDBJ whole genome shotgun (WGS) entry which is preliminary data.</text>
</comment>
<dbReference type="AlphaFoldDB" id="A0A1Q4VC93"/>
<evidence type="ECO:0000313" key="2">
    <source>
        <dbReference type="EMBL" id="OKH95474.1"/>
    </source>
</evidence>
<name>A0A1Q4VC93_9ACTN</name>
<dbReference type="EMBL" id="LFBV01000001">
    <property type="protein sequence ID" value="OKH95474.1"/>
    <property type="molecule type" value="Genomic_DNA"/>
</dbReference>